<reference evidence="4" key="1">
    <citation type="submission" date="2016-10" db="EMBL/GenBank/DDBJ databases">
        <authorList>
            <person name="Varghese N."/>
            <person name="Submissions S."/>
        </authorList>
    </citation>
    <scope>NUCLEOTIDE SEQUENCE [LARGE SCALE GENOMIC DNA]</scope>
    <source>
        <strain evidence="4">JCM 10271</strain>
    </source>
</reference>
<proteinExistence type="predicted"/>
<evidence type="ECO:0000313" key="3">
    <source>
        <dbReference type="EMBL" id="SFQ65349.1"/>
    </source>
</evidence>
<gene>
    <name evidence="3" type="ORF">SAMN05421853_11647</name>
</gene>
<dbReference type="PROSITE" id="PS51898">
    <property type="entry name" value="TYR_RECOMBINASE"/>
    <property type="match status" value="1"/>
</dbReference>
<dbReference type="AlphaFoldDB" id="A0A1I6A9J1"/>
<organism evidence="3 4">
    <name type="scientific">Roseivivax halotolerans</name>
    <dbReference type="NCBI Taxonomy" id="93684"/>
    <lineage>
        <taxon>Bacteria</taxon>
        <taxon>Pseudomonadati</taxon>
        <taxon>Pseudomonadota</taxon>
        <taxon>Alphaproteobacteria</taxon>
        <taxon>Rhodobacterales</taxon>
        <taxon>Roseobacteraceae</taxon>
        <taxon>Roseivivax</taxon>
    </lineage>
</organism>
<dbReference type="Gene3D" id="1.10.443.10">
    <property type="entry name" value="Intergrase catalytic core"/>
    <property type="match status" value="1"/>
</dbReference>
<keyword evidence="4" id="KW-1185">Reference proteome</keyword>
<dbReference type="InterPro" id="IPR002104">
    <property type="entry name" value="Integrase_catalytic"/>
</dbReference>
<dbReference type="RefSeq" id="WP_093015122.1">
    <property type="nucleotide sequence ID" value="NZ_FOXV01000016.1"/>
</dbReference>
<dbReference type="SUPFAM" id="SSF56349">
    <property type="entry name" value="DNA breaking-rejoining enzymes"/>
    <property type="match status" value="1"/>
</dbReference>
<accession>A0A1I6A9J1</accession>
<name>A0A1I6A9J1_9RHOB</name>
<dbReference type="InterPro" id="IPR011010">
    <property type="entry name" value="DNA_brk_join_enz"/>
</dbReference>
<keyword evidence="1" id="KW-0233">DNA recombination</keyword>
<dbReference type="EMBL" id="FOXV01000016">
    <property type="protein sequence ID" value="SFQ65349.1"/>
    <property type="molecule type" value="Genomic_DNA"/>
</dbReference>
<dbReference type="STRING" id="93684.SAMN05421853_11647"/>
<dbReference type="GO" id="GO:0015074">
    <property type="term" value="P:DNA integration"/>
    <property type="evidence" value="ECO:0007669"/>
    <property type="project" value="InterPro"/>
</dbReference>
<evidence type="ECO:0000259" key="2">
    <source>
        <dbReference type="PROSITE" id="PS51898"/>
    </source>
</evidence>
<protein>
    <recommendedName>
        <fullName evidence="2">Tyr recombinase domain-containing protein</fullName>
    </recommendedName>
</protein>
<dbReference type="Proteomes" id="UP000243106">
    <property type="component" value="Unassembled WGS sequence"/>
</dbReference>
<evidence type="ECO:0000313" key="4">
    <source>
        <dbReference type="Proteomes" id="UP000243106"/>
    </source>
</evidence>
<sequence length="645" mass="71968">MIYQPNKIEIPQATLGDVLAWAEATGEKRDAIYELKKVPARLNTALEEIGLLPADLKHFEQVVAPAPYGMVSSSKDLEQARRRGNSRVRGLLERFWAAQCDQPPTLENVAQSYTDLIDWVRAHEGFVEHGARFTTSTHKCLFALRARCQVPLPELDQGEIDRVFAEATTEKRKSLQRGVKLLNRLQRGMNAWPEIRPLLSKTNFEIPKSSDRAERILWASLPEAMRCDAETVFREVLMTQDDLSAWAKAQMAAGVASLEIDQAVAQKVKIRGRRPRNSKTALSGYQGAVTWLARSVRQHEGGLSQIAGLRDLMTRDRISKAIEDQIARSQASLLLKAPKKTQTLGNRLKNLRAIARNGLYDPEIVAHVDVLRVVFDDYVVTPREMHDHAEEICKLLQRRPDLAAKLVNAPAALASKAEAWLKDARDQQDEQRELAALRLFAAAVLHAIQMSRPLRPANLIALRCQGCQEIAGNLTWVRKGGHAELRFAPGEIKNDREVTVHVIGADAQILADWMERHRPRLLELMRLSDSPYIFPGQASPRNVKDVITLPHGCMSASSFAELWALGAQKVGLGLTPHLCRHALATLILAIEPGNFAKAAAVLGDTEETVRRHYGRDSGEEAAKSVRAALLARHPALFKSMKRRLK</sequence>
<dbReference type="GO" id="GO:0003677">
    <property type="term" value="F:DNA binding"/>
    <property type="evidence" value="ECO:0007669"/>
    <property type="project" value="InterPro"/>
</dbReference>
<feature type="domain" description="Tyr recombinase" evidence="2">
    <location>
        <begin position="420"/>
        <end position="626"/>
    </location>
</feature>
<dbReference type="InterPro" id="IPR013762">
    <property type="entry name" value="Integrase-like_cat_sf"/>
</dbReference>
<evidence type="ECO:0000256" key="1">
    <source>
        <dbReference type="ARBA" id="ARBA00023172"/>
    </source>
</evidence>
<dbReference type="GO" id="GO:0006310">
    <property type="term" value="P:DNA recombination"/>
    <property type="evidence" value="ECO:0007669"/>
    <property type="project" value="UniProtKB-KW"/>
</dbReference>